<protein>
    <recommendedName>
        <fullName evidence="8">Glycosyltransferase 2-like domain-containing protein</fullName>
    </recommendedName>
</protein>
<dbReference type="Pfam" id="PF00535">
    <property type="entry name" value="Glycos_transf_2"/>
    <property type="match status" value="1"/>
</dbReference>
<dbReference type="SUPFAM" id="SSF53448">
    <property type="entry name" value="Nucleotide-diphospho-sugar transferases"/>
    <property type="match status" value="1"/>
</dbReference>
<proteinExistence type="predicted"/>
<sequence>MRKELSISIPFLDEEQGISILHSRISPVIKQLEENYEVELILIDDGSTDSTFDLLKQFFSQAKIIRHPKNLGIGAAMRSGFDAFSGDYIVFLDSDCTFAPEEICAMLEIISKDDKIDVVSASPYHPKGGVEGVPVWRLVFSKGASWLYRRLVSDRIYTYTSFMRIYKREAANKLKFENNGFIAVTEVMVRSIYLGLNIVEYPAVLSVRKYGRSKIKVFKVVMEHLRFILSLPKIKKDPCPKP</sequence>
<keyword evidence="2" id="KW-0328">Glycosyltransferase</keyword>
<feature type="domain" description="Glycosyltransferase 2-like" evidence="8">
    <location>
        <begin position="6"/>
        <end position="174"/>
    </location>
</feature>
<keyword evidence="4" id="KW-0812">Transmembrane</keyword>
<dbReference type="GO" id="GO:0009103">
    <property type="term" value="P:lipopolysaccharide biosynthetic process"/>
    <property type="evidence" value="ECO:0007669"/>
    <property type="project" value="UniProtKB-KW"/>
</dbReference>
<dbReference type="GO" id="GO:0005886">
    <property type="term" value="C:plasma membrane"/>
    <property type="evidence" value="ECO:0007669"/>
    <property type="project" value="TreeGrafter"/>
</dbReference>
<evidence type="ECO:0000256" key="7">
    <source>
        <dbReference type="ARBA" id="ARBA00023136"/>
    </source>
</evidence>
<evidence type="ECO:0000259" key="8">
    <source>
        <dbReference type="Pfam" id="PF00535"/>
    </source>
</evidence>
<dbReference type="EMBL" id="MEUJ01000002">
    <property type="protein sequence ID" value="OGC40890.1"/>
    <property type="molecule type" value="Genomic_DNA"/>
</dbReference>
<dbReference type="PANTHER" id="PTHR48090:SF3">
    <property type="entry name" value="UNDECAPRENYL-PHOSPHATE 4-DEOXY-4-FORMAMIDO-L-ARABINOSE TRANSFERASE"/>
    <property type="match status" value="1"/>
</dbReference>
<keyword evidence="3" id="KW-0808">Transferase</keyword>
<dbReference type="Gene3D" id="3.90.550.10">
    <property type="entry name" value="Spore Coat Polysaccharide Biosynthesis Protein SpsA, Chain A"/>
    <property type="match status" value="1"/>
</dbReference>
<dbReference type="InterPro" id="IPR050256">
    <property type="entry name" value="Glycosyltransferase_2"/>
</dbReference>
<dbReference type="AlphaFoldDB" id="A0A1F4U7T5"/>
<organism evidence="9 10">
    <name type="scientific">candidate division WOR-1 bacterium RIFOXYC2_FULL_46_14</name>
    <dbReference type="NCBI Taxonomy" id="1802587"/>
    <lineage>
        <taxon>Bacteria</taxon>
        <taxon>Bacillati</taxon>
        <taxon>Saganbacteria</taxon>
    </lineage>
</organism>
<keyword evidence="1" id="KW-1003">Cell membrane</keyword>
<gene>
    <name evidence="9" type="ORF">A2438_01185</name>
</gene>
<dbReference type="Proteomes" id="UP000179242">
    <property type="component" value="Unassembled WGS sequence"/>
</dbReference>
<evidence type="ECO:0000313" key="10">
    <source>
        <dbReference type="Proteomes" id="UP000179242"/>
    </source>
</evidence>
<evidence type="ECO:0000256" key="3">
    <source>
        <dbReference type="ARBA" id="ARBA00022679"/>
    </source>
</evidence>
<evidence type="ECO:0000256" key="1">
    <source>
        <dbReference type="ARBA" id="ARBA00022475"/>
    </source>
</evidence>
<evidence type="ECO:0000256" key="5">
    <source>
        <dbReference type="ARBA" id="ARBA00022985"/>
    </source>
</evidence>
<keyword evidence="7" id="KW-0472">Membrane</keyword>
<evidence type="ECO:0000256" key="6">
    <source>
        <dbReference type="ARBA" id="ARBA00022989"/>
    </source>
</evidence>
<keyword evidence="5" id="KW-0448">Lipopolysaccharide biosynthesis</keyword>
<name>A0A1F4U7T5_UNCSA</name>
<evidence type="ECO:0000313" key="9">
    <source>
        <dbReference type="EMBL" id="OGC40890.1"/>
    </source>
</evidence>
<dbReference type="CDD" id="cd04179">
    <property type="entry name" value="DPM_DPG-synthase_like"/>
    <property type="match status" value="1"/>
</dbReference>
<accession>A0A1F4U7T5</accession>
<evidence type="ECO:0000256" key="2">
    <source>
        <dbReference type="ARBA" id="ARBA00022676"/>
    </source>
</evidence>
<comment type="caution">
    <text evidence="9">The sequence shown here is derived from an EMBL/GenBank/DDBJ whole genome shotgun (WGS) entry which is preliminary data.</text>
</comment>
<dbReference type="InterPro" id="IPR001173">
    <property type="entry name" value="Glyco_trans_2-like"/>
</dbReference>
<keyword evidence="6" id="KW-1133">Transmembrane helix</keyword>
<evidence type="ECO:0000256" key="4">
    <source>
        <dbReference type="ARBA" id="ARBA00022692"/>
    </source>
</evidence>
<dbReference type="GO" id="GO:0016757">
    <property type="term" value="F:glycosyltransferase activity"/>
    <property type="evidence" value="ECO:0007669"/>
    <property type="project" value="UniProtKB-KW"/>
</dbReference>
<dbReference type="InterPro" id="IPR029044">
    <property type="entry name" value="Nucleotide-diphossugar_trans"/>
</dbReference>
<reference evidence="9 10" key="1">
    <citation type="journal article" date="2016" name="Nat. Commun.">
        <title>Thousands of microbial genomes shed light on interconnected biogeochemical processes in an aquifer system.</title>
        <authorList>
            <person name="Anantharaman K."/>
            <person name="Brown C.T."/>
            <person name="Hug L.A."/>
            <person name="Sharon I."/>
            <person name="Castelle C.J."/>
            <person name="Probst A.J."/>
            <person name="Thomas B.C."/>
            <person name="Singh A."/>
            <person name="Wilkins M.J."/>
            <person name="Karaoz U."/>
            <person name="Brodie E.L."/>
            <person name="Williams K.H."/>
            <person name="Hubbard S.S."/>
            <person name="Banfield J.F."/>
        </authorList>
    </citation>
    <scope>NUCLEOTIDE SEQUENCE [LARGE SCALE GENOMIC DNA]</scope>
</reference>
<dbReference type="PANTHER" id="PTHR48090">
    <property type="entry name" value="UNDECAPRENYL-PHOSPHATE 4-DEOXY-4-FORMAMIDO-L-ARABINOSE TRANSFERASE-RELATED"/>
    <property type="match status" value="1"/>
</dbReference>